<feature type="compositionally biased region" description="Low complexity" evidence="1">
    <location>
        <begin position="194"/>
        <end position="213"/>
    </location>
</feature>
<proteinExistence type="predicted"/>
<organism evidence="2 3">
    <name type="scientific">Kitasatospora cineracea</name>
    <dbReference type="NCBI Taxonomy" id="88074"/>
    <lineage>
        <taxon>Bacteria</taxon>
        <taxon>Bacillati</taxon>
        <taxon>Actinomycetota</taxon>
        <taxon>Actinomycetes</taxon>
        <taxon>Kitasatosporales</taxon>
        <taxon>Streptomycetaceae</taxon>
        <taxon>Kitasatospora</taxon>
    </lineage>
</organism>
<protein>
    <recommendedName>
        <fullName evidence="4">Minor structural protein GP20</fullName>
    </recommendedName>
</protein>
<sequence length="252" mass="27264">MRTNTTHLAATIAALPWFDLARHDEPDPAPTPDPAADPGTQPDDDTDPDPAADPADNDPAADPPKPKDPAKPDDGLRDKGKRALDRMKADLAAEKRARQAAEAKARDYEDRDKSDLEKATSKAERLEQIATKATARAVAAEIKATARESFADPTDAAEVLMRSVDKYVDSDGEIDADAIQRDLEDLLDRKPHWAKPAPTPASATEPAAPAKTPAKPDPGQGQRPSTPPTDYRNASVEERDAYLNSIGYRFRS</sequence>
<name>A0A3N4R7E7_9ACTN</name>
<dbReference type="AlphaFoldDB" id="A0A3N4R7E7"/>
<evidence type="ECO:0000313" key="3">
    <source>
        <dbReference type="Proteomes" id="UP000266906"/>
    </source>
</evidence>
<evidence type="ECO:0000313" key="2">
    <source>
        <dbReference type="EMBL" id="RPE27289.1"/>
    </source>
</evidence>
<feature type="region of interest" description="Disordered" evidence="1">
    <location>
        <begin position="19"/>
        <end position="124"/>
    </location>
</feature>
<dbReference type="Proteomes" id="UP000266906">
    <property type="component" value="Unassembled WGS sequence"/>
</dbReference>
<accession>A0A3N4R7E7</accession>
<evidence type="ECO:0008006" key="4">
    <source>
        <dbReference type="Google" id="ProtNLM"/>
    </source>
</evidence>
<feature type="region of interest" description="Disordered" evidence="1">
    <location>
        <begin position="179"/>
        <end position="238"/>
    </location>
</feature>
<comment type="caution">
    <text evidence="2">The sequence shown here is derived from an EMBL/GenBank/DDBJ whole genome shotgun (WGS) entry which is preliminary data.</text>
</comment>
<feature type="compositionally biased region" description="Basic and acidic residues" evidence="1">
    <location>
        <begin position="64"/>
        <end position="124"/>
    </location>
</feature>
<reference evidence="2 3" key="1">
    <citation type="submission" date="2018-11" db="EMBL/GenBank/DDBJ databases">
        <title>Sequencing the genomes of 1000 actinobacteria strains.</title>
        <authorList>
            <person name="Klenk H.-P."/>
        </authorList>
    </citation>
    <scope>NUCLEOTIDE SEQUENCE [LARGE SCALE GENOMIC DNA]</scope>
    <source>
        <strain evidence="2 3">DSM 44781</strain>
    </source>
</reference>
<dbReference type="EMBL" id="RKQG01000004">
    <property type="protein sequence ID" value="RPE27289.1"/>
    <property type="molecule type" value="Genomic_DNA"/>
</dbReference>
<feature type="compositionally biased region" description="Basic and acidic residues" evidence="1">
    <location>
        <begin position="179"/>
        <end position="191"/>
    </location>
</feature>
<evidence type="ECO:0000256" key="1">
    <source>
        <dbReference type="SAM" id="MobiDB-lite"/>
    </source>
</evidence>
<gene>
    <name evidence="2" type="ORF">EDD38_7434</name>
</gene>
<dbReference type="RefSeq" id="WP_162871813.1">
    <property type="nucleotide sequence ID" value="NZ_RKQG01000004.1"/>
</dbReference>
<keyword evidence="3" id="KW-1185">Reference proteome</keyword>